<accession>A0ABT2L9J2</accession>
<evidence type="ECO:0000256" key="2">
    <source>
        <dbReference type="RuleBase" id="RU362039"/>
    </source>
</evidence>
<dbReference type="EC" id="3.1.4.-" evidence="2"/>
<dbReference type="PANTHER" id="PTHR42850:SF2">
    <property type="entry name" value="BLL5683 PROTEIN"/>
    <property type="match status" value="1"/>
</dbReference>
<dbReference type="InterPro" id="IPR024654">
    <property type="entry name" value="Calcineurin-like_PHP_lpxH"/>
</dbReference>
<dbReference type="NCBIfam" id="TIGR00040">
    <property type="entry name" value="yfcE"/>
    <property type="match status" value="1"/>
</dbReference>
<dbReference type="EMBL" id="JAOCQI010000002">
    <property type="protein sequence ID" value="MCT7312085.1"/>
    <property type="molecule type" value="Genomic_DNA"/>
</dbReference>
<keyword evidence="2" id="KW-0479">Metal-binding</keyword>
<protein>
    <recommendedName>
        <fullName evidence="2">Phosphoesterase</fullName>
        <ecNumber evidence="2">3.1.4.-</ecNumber>
    </recommendedName>
</protein>
<dbReference type="RefSeq" id="WP_260781036.1">
    <property type="nucleotide sequence ID" value="NZ_JAOCQI010000002.1"/>
</dbReference>
<evidence type="ECO:0000259" key="3">
    <source>
        <dbReference type="Pfam" id="PF12850"/>
    </source>
</evidence>
<evidence type="ECO:0000313" key="5">
    <source>
        <dbReference type="Proteomes" id="UP001164420"/>
    </source>
</evidence>
<gene>
    <name evidence="4" type="ORF">N5J06_14065</name>
</gene>
<dbReference type="PIRSF" id="PIRSF000883">
    <property type="entry name" value="Pesterase_MJ0912"/>
    <property type="match status" value="1"/>
</dbReference>
<dbReference type="PANTHER" id="PTHR42850">
    <property type="entry name" value="METALLOPHOSPHOESTERASE"/>
    <property type="match status" value="1"/>
</dbReference>
<dbReference type="Proteomes" id="UP001164420">
    <property type="component" value="Unassembled WGS sequence"/>
</dbReference>
<dbReference type="SUPFAM" id="SSF56300">
    <property type="entry name" value="Metallo-dependent phosphatases"/>
    <property type="match status" value="1"/>
</dbReference>
<organism evidence="4 5">
    <name type="scientific">Ralstonia mojiangensis</name>
    <dbReference type="NCBI Taxonomy" id="2953895"/>
    <lineage>
        <taxon>Bacteria</taxon>
        <taxon>Pseudomonadati</taxon>
        <taxon>Pseudomonadota</taxon>
        <taxon>Betaproteobacteria</taxon>
        <taxon>Burkholderiales</taxon>
        <taxon>Burkholderiaceae</taxon>
        <taxon>Ralstonia</taxon>
    </lineage>
</organism>
<feature type="domain" description="Calcineurin-like phosphoesterase" evidence="3">
    <location>
        <begin position="1"/>
        <end position="179"/>
    </location>
</feature>
<dbReference type="Pfam" id="PF12850">
    <property type="entry name" value="Metallophos_2"/>
    <property type="match status" value="1"/>
</dbReference>
<comment type="caution">
    <text evidence="4">The sequence shown here is derived from an EMBL/GenBank/DDBJ whole genome shotgun (WGS) entry which is preliminary data.</text>
</comment>
<keyword evidence="5" id="KW-1185">Reference proteome</keyword>
<name>A0ABT2L9J2_9RALS</name>
<comment type="cofactor">
    <cofactor evidence="2">
        <name>a divalent metal cation</name>
        <dbReference type="ChEBI" id="CHEBI:60240"/>
    </cofactor>
</comment>
<reference evidence="4 5" key="1">
    <citation type="journal article" date="2023" name="Front. Microbiol.">
        <title>Ralstonia chuxiongensis sp. nov., Ralstonia mojiangensis sp. nov., and Ralstonia soli sp. nov., isolated from tobacco fields, are three novel species in the family Burkholderiaceae.</title>
        <authorList>
            <person name="Lu C.H."/>
            <person name="Zhang Y.Y."/>
            <person name="Jiang N."/>
            <person name="Chen W."/>
            <person name="Shao X."/>
            <person name="Zhao Z.M."/>
            <person name="Lu W.L."/>
            <person name="Hu X."/>
            <person name="Xi Y.X."/>
            <person name="Zou S.Y."/>
            <person name="Wei Q.J."/>
            <person name="Lin Z.L."/>
            <person name="Gong L."/>
            <person name="Gai X.T."/>
            <person name="Zhang L.Q."/>
            <person name="Li J.Y."/>
            <person name="Jin Y."/>
            <person name="Xia Z.Y."/>
        </authorList>
    </citation>
    <scope>NUCLEOTIDE SEQUENCE [LARGE SCALE GENOMIC DNA]</scope>
    <source>
        <strain evidence="4 5">22TCJT01-1</strain>
    </source>
</reference>
<dbReference type="InterPro" id="IPR050126">
    <property type="entry name" value="Ap4A_hydrolase"/>
</dbReference>
<dbReference type="InterPro" id="IPR011152">
    <property type="entry name" value="Pesterase_MJ0912"/>
</dbReference>
<dbReference type="Gene3D" id="3.60.21.10">
    <property type="match status" value="1"/>
</dbReference>
<proteinExistence type="inferred from homology"/>
<evidence type="ECO:0000313" key="4">
    <source>
        <dbReference type="EMBL" id="MCT7312085.1"/>
    </source>
</evidence>
<comment type="similarity">
    <text evidence="1 2">Belongs to the metallophosphoesterase superfamily. YfcE family.</text>
</comment>
<dbReference type="InterPro" id="IPR029052">
    <property type="entry name" value="Metallo-depent_PP-like"/>
</dbReference>
<evidence type="ECO:0000256" key="1">
    <source>
        <dbReference type="ARBA" id="ARBA00008950"/>
    </source>
</evidence>
<sequence length="249" mass="27372">MRIAALSDIHGNLAALDAVLEDIQTQGVDLIVNLGDIASGPLQPRETVDRLMALNLLTIRGNHERQVLAGDPSRMGASDQYAFAQLRPDQLAWFASLPVLRYIEDDVLLVHGSAQHDETYFLESLSDKGCRAATHEEVLYRAEDADAKLVLCGHTHMPRAMKLMDGRFIVNPGSVGLQAYSDAYPFPHTIETGSPHARYAIVTEQAGEWTAEFRAVAYAWDDAAALAEQRGRPDWAVALRTGKVEPPRS</sequence>
<dbReference type="InterPro" id="IPR000979">
    <property type="entry name" value="Phosphodiesterase_MJ0936/Vps29"/>
</dbReference>